<evidence type="ECO:0000313" key="1">
    <source>
        <dbReference type="EMBL" id="WCG04261.1"/>
    </source>
</evidence>
<name>A0AAE9XGZ2_PORGN</name>
<dbReference type="Proteomes" id="UP001179501">
    <property type="component" value="Chromosome"/>
</dbReference>
<protein>
    <submittedName>
        <fullName evidence="1">Uncharacterized protein</fullName>
    </submittedName>
</protein>
<dbReference type="AlphaFoldDB" id="A0AAE9XGZ2"/>
<reference evidence="1" key="1">
    <citation type="submission" date="2023-01" db="EMBL/GenBank/DDBJ databases">
        <title>Phages are important unrecognized players in the ecology of the oral pathogen Porphyromonas gingivalis.</title>
        <authorList>
            <person name="Matrishin C.B."/>
            <person name="Kauffman K.M."/>
        </authorList>
    </citation>
    <scope>NUCLEOTIDE SEQUENCE</scope>
    <source>
        <strain evidence="1">ATCC 49417</strain>
    </source>
</reference>
<proteinExistence type="predicted"/>
<gene>
    <name evidence="1" type="ORF">NY151_10675</name>
</gene>
<sequence length="31" mass="3546">MKKNSRQNRKKVARVLPKNGTAISAFSVRFL</sequence>
<accession>A0AAE9XGZ2</accession>
<dbReference type="EMBL" id="CP116614">
    <property type="protein sequence ID" value="WCG04261.1"/>
    <property type="molecule type" value="Genomic_DNA"/>
</dbReference>
<organism evidence="1 2">
    <name type="scientific">Porphyromonas gingivalis</name>
    <name type="common">Bacteroides gingivalis</name>
    <dbReference type="NCBI Taxonomy" id="837"/>
    <lineage>
        <taxon>Bacteria</taxon>
        <taxon>Pseudomonadati</taxon>
        <taxon>Bacteroidota</taxon>
        <taxon>Bacteroidia</taxon>
        <taxon>Bacteroidales</taxon>
        <taxon>Porphyromonadaceae</taxon>
        <taxon>Porphyromonas</taxon>
    </lineage>
</organism>
<evidence type="ECO:0000313" key="2">
    <source>
        <dbReference type="Proteomes" id="UP001179501"/>
    </source>
</evidence>